<keyword evidence="5 9" id="KW-0812">Transmembrane</keyword>
<evidence type="ECO:0000313" key="11">
    <source>
        <dbReference type="EMBL" id="SEU05760.1"/>
    </source>
</evidence>
<feature type="transmembrane region" description="Helical" evidence="9">
    <location>
        <begin position="34"/>
        <end position="58"/>
    </location>
</feature>
<comment type="function">
    <text evidence="9">Part of the tripartite ATP-independent periplasmic (TRAP) transport system.</text>
</comment>
<reference evidence="11 12" key="1">
    <citation type="submission" date="2016-10" db="EMBL/GenBank/DDBJ databases">
        <authorList>
            <person name="de Groot N.N."/>
        </authorList>
    </citation>
    <scope>NUCLEOTIDE SEQUENCE [LARGE SCALE GENOMIC DNA]</scope>
    <source>
        <strain evidence="11 12">DSM 17862</strain>
    </source>
</reference>
<dbReference type="PANTHER" id="PTHR35011:SF10">
    <property type="entry name" value="TRAP TRANSPORTER SMALL PERMEASE PROTEIN"/>
    <property type="match status" value="1"/>
</dbReference>
<keyword evidence="4 9" id="KW-0997">Cell inner membrane</keyword>
<evidence type="ECO:0000256" key="9">
    <source>
        <dbReference type="RuleBase" id="RU369079"/>
    </source>
</evidence>
<dbReference type="PANTHER" id="PTHR35011">
    <property type="entry name" value="2,3-DIKETO-L-GULONATE TRAP TRANSPORTER SMALL PERMEASE PROTEIN YIAM"/>
    <property type="match status" value="1"/>
</dbReference>
<evidence type="ECO:0000256" key="3">
    <source>
        <dbReference type="ARBA" id="ARBA00022475"/>
    </source>
</evidence>
<comment type="subunit">
    <text evidence="9">The complex comprises the extracytoplasmic solute receptor protein and the two transmembrane proteins.</text>
</comment>
<keyword evidence="7 9" id="KW-0472">Membrane</keyword>
<dbReference type="Proteomes" id="UP000199180">
    <property type="component" value="Unassembled WGS sequence"/>
</dbReference>
<proteinExistence type="inferred from homology"/>
<feature type="domain" description="Tripartite ATP-independent periplasmic transporters DctQ component" evidence="10">
    <location>
        <begin position="48"/>
        <end position="177"/>
    </location>
</feature>
<dbReference type="STRING" id="364199.SAMN04489858_12226"/>
<evidence type="ECO:0000256" key="7">
    <source>
        <dbReference type="ARBA" id="ARBA00023136"/>
    </source>
</evidence>
<dbReference type="GO" id="GO:0015740">
    <property type="term" value="P:C4-dicarboxylate transport"/>
    <property type="evidence" value="ECO:0007669"/>
    <property type="project" value="TreeGrafter"/>
</dbReference>
<evidence type="ECO:0000256" key="5">
    <source>
        <dbReference type="ARBA" id="ARBA00022692"/>
    </source>
</evidence>
<dbReference type="RefSeq" id="WP_090737899.1">
    <property type="nucleotide sequence ID" value="NZ_FOHO01000022.1"/>
</dbReference>
<keyword evidence="3" id="KW-1003">Cell membrane</keyword>
<feature type="transmembrane region" description="Helical" evidence="9">
    <location>
        <begin position="70"/>
        <end position="87"/>
    </location>
</feature>
<organism evidence="11 12">
    <name type="scientific">Paracoccus homiensis</name>
    <dbReference type="NCBI Taxonomy" id="364199"/>
    <lineage>
        <taxon>Bacteria</taxon>
        <taxon>Pseudomonadati</taxon>
        <taxon>Pseudomonadota</taxon>
        <taxon>Alphaproteobacteria</taxon>
        <taxon>Rhodobacterales</taxon>
        <taxon>Paracoccaceae</taxon>
        <taxon>Paracoccus</taxon>
    </lineage>
</organism>
<feature type="transmembrane region" description="Helical" evidence="9">
    <location>
        <begin position="151"/>
        <end position="174"/>
    </location>
</feature>
<protein>
    <recommendedName>
        <fullName evidence="9">TRAP transporter small permease protein</fullName>
    </recommendedName>
</protein>
<dbReference type="OrthoDB" id="7159137at2"/>
<evidence type="ECO:0000259" key="10">
    <source>
        <dbReference type="Pfam" id="PF04290"/>
    </source>
</evidence>
<name>A0A1I0J759_9RHOB</name>
<accession>A0A1I0J759</accession>
<feature type="transmembrane region" description="Helical" evidence="9">
    <location>
        <begin position="108"/>
        <end position="131"/>
    </location>
</feature>
<evidence type="ECO:0000256" key="8">
    <source>
        <dbReference type="ARBA" id="ARBA00038436"/>
    </source>
</evidence>
<dbReference type="GO" id="GO:0022857">
    <property type="term" value="F:transmembrane transporter activity"/>
    <property type="evidence" value="ECO:0007669"/>
    <property type="project" value="UniProtKB-UniRule"/>
</dbReference>
<evidence type="ECO:0000256" key="2">
    <source>
        <dbReference type="ARBA" id="ARBA00022448"/>
    </source>
</evidence>
<sequence>MAGHTPHPADALDGADPPRWLMAAERAVDLLTQVAFALAVTLVLADLCLLGLSVAARYLLNAPIIWGDELVALSLTAITMLAAPRVLMDRGHIEVDILTSAARGRLALVIRLWGLAAVLAVALLLIFNGWHTAMFSRMINSLTDGYLELPLWMLQLLLPFGGALLLPVIALQVAQTFVLWRRASGAPTSCTEGARQ</sequence>
<evidence type="ECO:0000313" key="12">
    <source>
        <dbReference type="Proteomes" id="UP000199180"/>
    </source>
</evidence>
<dbReference type="Pfam" id="PF04290">
    <property type="entry name" value="DctQ"/>
    <property type="match status" value="1"/>
</dbReference>
<evidence type="ECO:0000256" key="4">
    <source>
        <dbReference type="ARBA" id="ARBA00022519"/>
    </source>
</evidence>
<dbReference type="EMBL" id="FOHO01000022">
    <property type="protein sequence ID" value="SEU05760.1"/>
    <property type="molecule type" value="Genomic_DNA"/>
</dbReference>
<dbReference type="GO" id="GO:0005886">
    <property type="term" value="C:plasma membrane"/>
    <property type="evidence" value="ECO:0007669"/>
    <property type="project" value="UniProtKB-SubCell"/>
</dbReference>
<comment type="similarity">
    <text evidence="8 9">Belongs to the TRAP transporter small permease family.</text>
</comment>
<dbReference type="InterPro" id="IPR007387">
    <property type="entry name" value="TRAP_DctQ"/>
</dbReference>
<dbReference type="AlphaFoldDB" id="A0A1I0J759"/>
<evidence type="ECO:0000256" key="6">
    <source>
        <dbReference type="ARBA" id="ARBA00022989"/>
    </source>
</evidence>
<comment type="subcellular location">
    <subcellularLocation>
        <location evidence="1 9">Cell inner membrane</location>
        <topology evidence="1 9">Multi-pass membrane protein</topology>
    </subcellularLocation>
</comment>
<keyword evidence="6 9" id="KW-1133">Transmembrane helix</keyword>
<keyword evidence="12" id="KW-1185">Reference proteome</keyword>
<dbReference type="InterPro" id="IPR055348">
    <property type="entry name" value="DctQ"/>
</dbReference>
<evidence type="ECO:0000256" key="1">
    <source>
        <dbReference type="ARBA" id="ARBA00004429"/>
    </source>
</evidence>
<keyword evidence="2 9" id="KW-0813">Transport</keyword>
<gene>
    <name evidence="11" type="ORF">SAMN04489858_12226</name>
</gene>